<dbReference type="Gene3D" id="3.40.50.300">
    <property type="entry name" value="P-loop containing nucleotide triphosphate hydrolases"/>
    <property type="match status" value="1"/>
</dbReference>
<dbReference type="EMBL" id="CAFBNE010000088">
    <property type="protein sequence ID" value="CAB4963406.1"/>
    <property type="molecule type" value="Genomic_DNA"/>
</dbReference>
<gene>
    <name evidence="2" type="ORF">UFOPK3772_02380</name>
</gene>
<organism evidence="2">
    <name type="scientific">freshwater metagenome</name>
    <dbReference type="NCBI Taxonomy" id="449393"/>
    <lineage>
        <taxon>unclassified sequences</taxon>
        <taxon>metagenomes</taxon>
        <taxon>ecological metagenomes</taxon>
    </lineage>
</organism>
<dbReference type="InterPro" id="IPR050625">
    <property type="entry name" value="ParA/MinD_ATPase"/>
</dbReference>
<dbReference type="PANTHER" id="PTHR43384">
    <property type="entry name" value="SEPTUM SITE-DETERMINING PROTEIN MIND HOMOLOG, CHLOROPLASTIC-RELATED"/>
    <property type="match status" value="1"/>
</dbReference>
<dbReference type="InterPro" id="IPR027417">
    <property type="entry name" value="P-loop_NTPase"/>
</dbReference>
<dbReference type="InterPro" id="IPR059050">
    <property type="entry name" value="Rv3660c_N"/>
</dbReference>
<dbReference type="GO" id="GO:0005524">
    <property type="term" value="F:ATP binding"/>
    <property type="evidence" value="ECO:0007669"/>
    <property type="project" value="TreeGrafter"/>
</dbReference>
<sequence length="337" mass="34221">MAAAVAVEIDVHADLEAVRGGWASAPLIMVGADLAGALAEDRPARRAGVVLVGAGAHDEGGVTGEIWRDAVELGAEHVVQLPDGGGWLIQRLGESVDGPSRGGFITAVTSASGGSGVSTLAGSLALAAQSISGRVLLIDGDAHGGGLDLLLGAEEASGIRWPDLAAAAGRLSATTLDYALPHPDGVALLSHGRADAVAVPAEAFAAVLAAGVRGYEQVFIDVPRSTWASAPDMLDRADRVILLVPGRVRGIAAAAAALPWLRSFTKDLSVVVRATSRGVAAREVERALGLASLRVVPEQLQIATREDRGEPLLANDAYAKAVRAVLADALRANGPAA</sequence>
<evidence type="ECO:0000259" key="1">
    <source>
        <dbReference type="Pfam" id="PF26563"/>
    </source>
</evidence>
<proteinExistence type="predicted"/>
<dbReference type="NCBIfam" id="TIGR03815">
    <property type="entry name" value="CpaE_hom_Actino"/>
    <property type="match status" value="1"/>
</dbReference>
<dbReference type="PANTHER" id="PTHR43384:SF11">
    <property type="entry name" value="SEPTUM SITE DETERMINING PROTEIN"/>
    <property type="match status" value="1"/>
</dbReference>
<dbReference type="SUPFAM" id="SSF52540">
    <property type="entry name" value="P-loop containing nucleoside triphosphate hydrolases"/>
    <property type="match status" value="1"/>
</dbReference>
<evidence type="ECO:0000313" key="2">
    <source>
        <dbReference type="EMBL" id="CAB4963406.1"/>
    </source>
</evidence>
<reference evidence="2" key="1">
    <citation type="submission" date="2020-05" db="EMBL/GenBank/DDBJ databases">
        <authorList>
            <person name="Chiriac C."/>
            <person name="Salcher M."/>
            <person name="Ghai R."/>
            <person name="Kavagutti S V."/>
        </authorList>
    </citation>
    <scope>NUCLEOTIDE SEQUENCE</scope>
</reference>
<dbReference type="GO" id="GO:0016887">
    <property type="term" value="F:ATP hydrolysis activity"/>
    <property type="evidence" value="ECO:0007669"/>
    <property type="project" value="TreeGrafter"/>
</dbReference>
<protein>
    <submittedName>
        <fullName evidence="2">Unannotated protein</fullName>
    </submittedName>
</protein>
<name>A0A6J7L574_9ZZZZ</name>
<feature type="domain" description="Rv3660c-like CheY-like N-terminal" evidence="1">
    <location>
        <begin position="1"/>
        <end position="100"/>
    </location>
</feature>
<dbReference type="InterPro" id="IPR022521">
    <property type="entry name" value="Rv3660c"/>
</dbReference>
<dbReference type="AlphaFoldDB" id="A0A6J7L574"/>
<dbReference type="Pfam" id="PF26563">
    <property type="entry name" value="Rv3660c_N"/>
    <property type="match status" value="1"/>
</dbReference>
<dbReference type="GO" id="GO:0051782">
    <property type="term" value="P:negative regulation of cell division"/>
    <property type="evidence" value="ECO:0007669"/>
    <property type="project" value="TreeGrafter"/>
</dbReference>
<dbReference type="GO" id="GO:0005829">
    <property type="term" value="C:cytosol"/>
    <property type="evidence" value="ECO:0007669"/>
    <property type="project" value="TreeGrafter"/>
</dbReference>
<accession>A0A6J7L574</accession>
<dbReference type="GO" id="GO:0009898">
    <property type="term" value="C:cytoplasmic side of plasma membrane"/>
    <property type="evidence" value="ECO:0007669"/>
    <property type="project" value="TreeGrafter"/>
</dbReference>